<evidence type="ECO:0000313" key="2">
    <source>
        <dbReference type="EMBL" id="GAY23373.1"/>
    </source>
</evidence>
<dbReference type="GO" id="GO:0004803">
    <property type="term" value="F:transposase activity"/>
    <property type="evidence" value="ECO:0007669"/>
    <property type="project" value="InterPro"/>
</dbReference>
<dbReference type="PANTHER" id="PTHR33055">
    <property type="entry name" value="TRANSPOSASE FOR INSERTION SEQUENCE ELEMENT IS1111A"/>
    <property type="match status" value="1"/>
</dbReference>
<feature type="domain" description="Transposase IS116/IS110/IS902 C-terminal" evidence="1">
    <location>
        <begin position="12"/>
        <end position="66"/>
    </location>
</feature>
<dbReference type="GO" id="GO:0006313">
    <property type="term" value="P:DNA transposition"/>
    <property type="evidence" value="ECO:0007669"/>
    <property type="project" value="InterPro"/>
</dbReference>
<name>A0A292ZKI5_SPHSA</name>
<comment type="caution">
    <text evidence="2">The sequence shown here is derived from an EMBL/GenBank/DDBJ whole genome shotgun (WGS) entry which is preliminary data.</text>
</comment>
<accession>A0A292ZKI5</accession>
<evidence type="ECO:0000313" key="3">
    <source>
        <dbReference type="Proteomes" id="UP000221538"/>
    </source>
</evidence>
<sequence length="105" mass="11375">MPELGSLEFFNKQAASLAGLAPVARQSGQWKGKSFIRGGRANVRQALYMPALVAARYNPDLKAKYQQLVTAGKPAKIAITAVMRKLVVTANAMLKADRCWTQSPA</sequence>
<dbReference type="InterPro" id="IPR047650">
    <property type="entry name" value="Transpos_IS110"/>
</dbReference>
<gene>
    <name evidence="2" type="ORF">SFOMI_3941</name>
</gene>
<dbReference type="EMBL" id="BEWI01000032">
    <property type="protein sequence ID" value="GAY23373.1"/>
    <property type="molecule type" value="Genomic_DNA"/>
</dbReference>
<organism evidence="2 3">
    <name type="scientific">Sphingobium fuliginis (strain ATCC 27551)</name>
    <dbReference type="NCBI Taxonomy" id="336203"/>
    <lineage>
        <taxon>Bacteria</taxon>
        <taxon>Pseudomonadati</taxon>
        <taxon>Pseudomonadota</taxon>
        <taxon>Alphaproteobacteria</taxon>
        <taxon>Sphingomonadales</taxon>
        <taxon>Sphingomonadaceae</taxon>
        <taxon>Sphingobium</taxon>
    </lineage>
</organism>
<proteinExistence type="predicted"/>
<dbReference type="InterPro" id="IPR003346">
    <property type="entry name" value="Transposase_20"/>
</dbReference>
<protein>
    <submittedName>
        <fullName evidence="2">Mobile element protein</fullName>
    </submittedName>
</protein>
<evidence type="ECO:0000259" key="1">
    <source>
        <dbReference type="Pfam" id="PF02371"/>
    </source>
</evidence>
<reference evidence="2 3" key="1">
    <citation type="journal article" date="2013" name="Biodegradation">
        <title>Occurrence of 4-tert-butylphenol (4-t-BP) biodegradation in an aquatic sample caused by the presence of Spirodela polyrrhiza and isolation of a 4-t-BP-utilizing bacterium.</title>
        <authorList>
            <person name="Ogata Y."/>
            <person name="Toyama T."/>
            <person name="Yu N."/>
            <person name="Wang X."/>
            <person name="Sei K."/>
            <person name="Ike M."/>
        </authorList>
    </citation>
    <scope>NUCLEOTIDE SEQUENCE [LARGE SCALE GENOMIC DNA]</scope>
    <source>
        <strain evidence="2 3">OMI</strain>
    </source>
</reference>
<dbReference type="Pfam" id="PF02371">
    <property type="entry name" value="Transposase_20"/>
    <property type="match status" value="1"/>
</dbReference>
<reference evidence="2 3" key="2">
    <citation type="journal article" date="2013" name="Environ. Sci. Technol.">
        <title>The 4-tert-butylphenol-utilizing bacterium Sphingobium fuliginis OMI can degrade bisphenols via phenolic ring hydroxylation and meta-cleavage pathway.</title>
        <authorList>
            <person name="Ogata Y."/>
            <person name="Goda S."/>
            <person name="Toyama T."/>
            <person name="Sei K."/>
            <person name="Ike M."/>
        </authorList>
    </citation>
    <scope>NUCLEOTIDE SEQUENCE [LARGE SCALE GENOMIC DNA]</scope>
    <source>
        <strain evidence="2 3">OMI</strain>
    </source>
</reference>
<dbReference type="PANTHER" id="PTHR33055:SF13">
    <property type="entry name" value="TRANSPOSASE"/>
    <property type="match status" value="1"/>
</dbReference>
<dbReference type="Proteomes" id="UP000221538">
    <property type="component" value="Unassembled WGS sequence"/>
</dbReference>
<dbReference type="GO" id="GO:0003677">
    <property type="term" value="F:DNA binding"/>
    <property type="evidence" value="ECO:0007669"/>
    <property type="project" value="InterPro"/>
</dbReference>
<dbReference type="AlphaFoldDB" id="A0A292ZKI5"/>